<reference evidence="2" key="1">
    <citation type="submission" date="2020-12" db="EMBL/GenBank/DDBJ databases">
        <title>Metabolic potential, ecology and presence of endohyphal bacteria is reflected in genomic diversity of Mucoromycotina.</title>
        <authorList>
            <person name="Muszewska A."/>
            <person name="Okrasinska A."/>
            <person name="Steczkiewicz K."/>
            <person name="Drgas O."/>
            <person name="Orlowska M."/>
            <person name="Perlinska-Lenart U."/>
            <person name="Aleksandrzak-Piekarczyk T."/>
            <person name="Szatraj K."/>
            <person name="Zielenkiewicz U."/>
            <person name="Pilsyk S."/>
            <person name="Malc E."/>
            <person name="Mieczkowski P."/>
            <person name="Kruszewska J.S."/>
            <person name="Biernat P."/>
            <person name="Pawlowska J."/>
        </authorList>
    </citation>
    <scope>NUCLEOTIDE SEQUENCE</scope>
    <source>
        <strain evidence="2">WA0000017839</strain>
    </source>
</reference>
<proteinExistence type="predicted"/>
<accession>A0A8H7RGB8</accession>
<evidence type="ECO:0000313" key="2">
    <source>
        <dbReference type="EMBL" id="KAG2210469.1"/>
    </source>
</evidence>
<comment type="caution">
    <text evidence="2">The sequence shown here is derived from an EMBL/GenBank/DDBJ whole genome shotgun (WGS) entry which is preliminary data.</text>
</comment>
<feature type="domain" description="GmrSD restriction endonucleases N-terminal" evidence="1">
    <location>
        <begin position="19"/>
        <end position="185"/>
    </location>
</feature>
<evidence type="ECO:0000259" key="1">
    <source>
        <dbReference type="Pfam" id="PF03235"/>
    </source>
</evidence>
<dbReference type="PANTHER" id="PTHR39639">
    <property type="entry name" value="CHROMOSOME 16, WHOLE GENOME SHOTGUN SEQUENCE"/>
    <property type="match status" value="1"/>
</dbReference>
<dbReference type="Pfam" id="PF03235">
    <property type="entry name" value="GmrSD_N"/>
    <property type="match status" value="1"/>
</dbReference>
<dbReference type="AlphaFoldDB" id="A0A8H7RGB8"/>
<dbReference type="EMBL" id="JAEPRD010000011">
    <property type="protein sequence ID" value="KAG2210469.1"/>
    <property type="molecule type" value="Genomic_DNA"/>
</dbReference>
<dbReference type="Proteomes" id="UP000603453">
    <property type="component" value="Unassembled WGS sequence"/>
</dbReference>
<dbReference type="PANTHER" id="PTHR39639:SF1">
    <property type="entry name" value="DUF262 DOMAIN-CONTAINING PROTEIN"/>
    <property type="match status" value="1"/>
</dbReference>
<dbReference type="OrthoDB" id="5419821at2759"/>
<organism evidence="2 3">
    <name type="scientific">Mucor saturninus</name>
    <dbReference type="NCBI Taxonomy" id="64648"/>
    <lineage>
        <taxon>Eukaryota</taxon>
        <taxon>Fungi</taxon>
        <taxon>Fungi incertae sedis</taxon>
        <taxon>Mucoromycota</taxon>
        <taxon>Mucoromycotina</taxon>
        <taxon>Mucoromycetes</taxon>
        <taxon>Mucorales</taxon>
        <taxon>Mucorineae</taxon>
        <taxon>Mucoraceae</taxon>
        <taxon>Mucor</taxon>
    </lineage>
</organism>
<name>A0A8H7RGB8_9FUNG</name>
<evidence type="ECO:0000313" key="3">
    <source>
        <dbReference type="Proteomes" id="UP000603453"/>
    </source>
</evidence>
<gene>
    <name evidence="2" type="ORF">INT47_002411</name>
</gene>
<protein>
    <recommendedName>
        <fullName evidence="1">GmrSD restriction endonucleases N-terminal domain-containing protein</fullName>
    </recommendedName>
</protein>
<sequence length="419" mass="49187">MSPQLTRPRPRSMATWLLKGITKAVYDADYQRDVKWDEDKMCALIDSIFENFYVPPLLFAVRQVNNRNTRMVIDGKQRLTAINKFMTNQFPYIDPESGECKYYSQLQEGKERKFKVWNVVKRFVVSLLDERDERTYLSNDEIEIFHQFQFVCVEYNGITVDQEYEVFSRVQLGVAITPAEKLKAHNTPIARECRELSSRFIELKGLIARKPTDAILFQLILHMFLTLKNGTEQFQGQIGHLRQLVTSQYEVPSRHKETVIRTLQTIWEITTNKNLKDYLVKRNNRSCLVKTLEVILFMLFRDRVGRPRSAQAYANDFYELRVFLYAYKMGGKIFMSKELFMAGVKFVEERIERLDLAPARVIAQDVDDEDDDNDDELKQEEYILEEEEEIIIAPIKRRRNGVRHTARRGGKFSGGVTRS</sequence>
<dbReference type="InterPro" id="IPR004919">
    <property type="entry name" value="GmrSD_N"/>
</dbReference>
<keyword evidence="3" id="KW-1185">Reference proteome</keyword>